<keyword evidence="6" id="KW-0808">Transferase</keyword>
<comment type="cofactor">
    <cofactor evidence="2">
        <name>NAD(+)</name>
        <dbReference type="ChEBI" id="CHEBI:57540"/>
    </cofactor>
</comment>
<gene>
    <name evidence="9" type="ORF">HaLaN_11343</name>
</gene>
<dbReference type="EMBL" id="BLLF01000814">
    <property type="protein sequence ID" value="GFH15165.1"/>
    <property type="molecule type" value="Genomic_DNA"/>
</dbReference>
<dbReference type="Proteomes" id="UP000485058">
    <property type="component" value="Unassembled WGS sequence"/>
</dbReference>
<evidence type="ECO:0000313" key="9">
    <source>
        <dbReference type="EMBL" id="GFH15165.1"/>
    </source>
</evidence>
<dbReference type="PANTHER" id="PTHR11703">
    <property type="entry name" value="DEOXYHYPUSINE SYNTHASE"/>
    <property type="match status" value="1"/>
</dbReference>
<dbReference type="Pfam" id="PF01916">
    <property type="entry name" value="DS"/>
    <property type="match status" value="1"/>
</dbReference>
<reference evidence="9 10" key="1">
    <citation type="submission" date="2020-02" db="EMBL/GenBank/DDBJ databases">
        <title>Draft genome sequence of Haematococcus lacustris strain NIES-144.</title>
        <authorList>
            <person name="Morimoto D."/>
            <person name="Nakagawa S."/>
            <person name="Yoshida T."/>
            <person name="Sawayama S."/>
        </authorList>
    </citation>
    <scope>NUCLEOTIDE SEQUENCE [LARGE SCALE GENOMIC DNA]</scope>
    <source>
        <strain evidence="9 10">NIES-144</strain>
    </source>
</reference>
<dbReference type="PANTHER" id="PTHR11703:SF0">
    <property type="entry name" value="DEOXYHYPUSINE SYNTHASE"/>
    <property type="match status" value="1"/>
</dbReference>
<evidence type="ECO:0000313" key="10">
    <source>
        <dbReference type="Proteomes" id="UP000485058"/>
    </source>
</evidence>
<comment type="pathway">
    <text evidence="3">Protein modification; eIF5A hypusination.</text>
</comment>
<evidence type="ECO:0000256" key="6">
    <source>
        <dbReference type="ARBA" id="ARBA00022679"/>
    </source>
</evidence>
<evidence type="ECO:0000256" key="5">
    <source>
        <dbReference type="ARBA" id="ARBA00012683"/>
    </source>
</evidence>
<keyword evidence="10" id="KW-1185">Reference proteome</keyword>
<dbReference type="InterPro" id="IPR002773">
    <property type="entry name" value="Deoxyhypusine_synthase"/>
</dbReference>
<evidence type="ECO:0000256" key="3">
    <source>
        <dbReference type="ARBA" id="ARBA00005041"/>
    </source>
</evidence>
<dbReference type="SUPFAM" id="SSF52467">
    <property type="entry name" value="DHS-like NAD/FAD-binding domain"/>
    <property type="match status" value="1"/>
</dbReference>
<name>A0A699Z0X6_HAELA</name>
<evidence type="ECO:0000256" key="1">
    <source>
        <dbReference type="ARBA" id="ARBA00000952"/>
    </source>
</evidence>
<evidence type="ECO:0000256" key="8">
    <source>
        <dbReference type="ARBA" id="ARBA00023256"/>
    </source>
</evidence>
<proteinExistence type="inferred from homology"/>
<keyword evidence="7" id="KW-0520">NAD</keyword>
<accession>A0A699Z0X6</accession>
<sequence>MANAYSSTGTSVLQAVLVPGNVIPDTPPIKGWDFNKGVDLDGIMEAMYTTGFQATSLGQAVNEINRMIKWRLSDDPITTATKPEHKDPAFRSQCRTIIFLGFTSNLGSAGTREHIRWLLQHRMVDAVVATAGGVEEDLIKCLAHTYVGDFHLKGAELRAQGLNRIGNMLVPNSNYCAFEDWMMPILNTMLDEQEQQGTNWTPSKMLHRFGQQINNEESLLYWAARNNIPVFCPPLTDGSIGDMLFFHSYKRPGLRCDIVEDVRLMNDIAMKAAPHKTGMILLGGGVAKHHICNANLMRNGADFAVYVNTAQVYGDATILLPLIISQTFAKHWEPKPASPAAM</sequence>
<comment type="catalytic activity">
    <reaction evidence="1">
        <text>[eIF5A protein]-L-lysine + spermidine = [eIF5A protein]-deoxyhypusine + propane-1,3-diamine</text>
        <dbReference type="Rhea" id="RHEA:33299"/>
        <dbReference type="Rhea" id="RHEA-COMP:10143"/>
        <dbReference type="Rhea" id="RHEA-COMP:10144"/>
        <dbReference type="ChEBI" id="CHEBI:29969"/>
        <dbReference type="ChEBI" id="CHEBI:57484"/>
        <dbReference type="ChEBI" id="CHEBI:57834"/>
        <dbReference type="ChEBI" id="CHEBI:82657"/>
        <dbReference type="EC" id="2.5.1.46"/>
    </reaction>
</comment>
<comment type="caution">
    <text evidence="9">The sequence shown here is derived from an EMBL/GenBank/DDBJ whole genome shotgun (WGS) entry which is preliminary data.</text>
</comment>
<organism evidence="9 10">
    <name type="scientific">Haematococcus lacustris</name>
    <name type="common">Green alga</name>
    <name type="synonym">Haematococcus pluvialis</name>
    <dbReference type="NCBI Taxonomy" id="44745"/>
    <lineage>
        <taxon>Eukaryota</taxon>
        <taxon>Viridiplantae</taxon>
        <taxon>Chlorophyta</taxon>
        <taxon>core chlorophytes</taxon>
        <taxon>Chlorophyceae</taxon>
        <taxon>CS clade</taxon>
        <taxon>Chlamydomonadales</taxon>
        <taxon>Haematococcaceae</taxon>
        <taxon>Haematococcus</taxon>
    </lineage>
</organism>
<protein>
    <recommendedName>
        <fullName evidence="5">deoxyhypusine synthase</fullName>
        <ecNumber evidence="5">2.5.1.46</ecNumber>
    </recommendedName>
</protein>
<dbReference type="EC" id="2.5.1.46" evidence="5"/>
<evidence type="ECO:0000256" key="2">
    <source>
        <dbReference type="ARBA" id="ARBA00001911"/>
    </source>
</evidence>
<dbReference type="GO" id="GO:0034038">
    <property type="term" value="F:deoxyhypusine synthase activity"/>
    <property type="evidence" value="ECO:0007669"/>
    <property type="project" value="UniProtKB-EC"/>
</dbReference>
<evidence type="ECO:0000256" key="7">
    <source>
        <dbReference type="ARBA" id="ARBA00023027"/>
    </source>
</evidence>
<dbReference type="AlphaFoldDB" id="A0A699Z0X6"/>
<dbReference type="Gene3D" id="3.40.910.10">
    <property type="entry name" value="Deoxyhypusine synthase"/>
    <property type="match status" value="1"/>
</dbReference>
<dbReference type="GO" id="GO:0005737">
    <property type="term" value="C:cytoplasm"/>
    <property type="evidence" value="ECO:0007669"/>
    <property type="project" value="TreeGrafter"/>
</dbReference>
<dbReference type="FunFam" id="3.40.910.10:FF:000001">
    <property type="entry name" value="Probable deoxyhypusine synthase"/>
    <property type="match status" value="1"/>
</dbReference>
<dbReference type="InterPro" id="IPR036982">
    <property type="entry name" value="Deoxyhypusine_synthase_sf"/>
</dbReference>
<comment type="similarity">
    <text evidence="4">Belongs to the deoxyhypusine synthase family.</text>
</comment>
<evidence type="ECO:0000256" key="4">
    <source>
        <dbReference type="ARBA" id="ARBA00009892"/>
    </source>
</evidence>
<dbReference type="InterPro" id="IPR029035">
    <property type="entry name" value="DHS-like_NAD/FAD-binding_dom"/>
</dbReference>
<keyword evidence="8" id="KW-0386">Hypusine biosynthesis</keyword>